<accession>A0A8S9MW48</accession>
<sequence>MEDSRLSTAEEEETRWLGEQTKMVLSLTVDWITVQTRERERARWIEDVPTLNLEITNSKHPRPQNGEVLERAKQIGLVKPPYHERELER</sequence>
<protein>
    <submittedName>
        <fullName evidence="1">Uncharacterized protein</fullName>
    </submittedName>
</protein>
<organism evidence="1 2">
    <name type="scientific">Brassica cretica</name>
    <name type="common">Mustard</name>
    <dbReference type="NCBI Taxonomy" id="69181"/>
    <lineage>
        <taxon>Eukaryota</taxon>
        <taxon>Viridiplantae</taxon>
        <taxon>Streptophyta</taxon>
        <taxon>Embryophyta</taxon>
        <taxon>Tracheophyta</taxon>
        <taxon>Spermatophyta</taxon>
        <taxon>Magnoliopsida</taxon>
        <taxon>eudicotyledons</taxon>
        <taxon>Gunneridae</taxon>
        <taxon>Pentapetalae</taxon>
        <taxon>rosids</taxon>
        <taxon>malvids</taxon>
        <taxon>Brassicales</taxon>
        <taxon>Brassicaceae</taxon>
        <taxon>Brassiceae</taxon>
        <taxon>Brassica</taxon>
    </lineage>
</organism>
<proteinExistence type="predicted"/>
<evidence type="ECO:0000313" key="2">
    <source>
        <dbReference type="Proteomes" id="UP000712600"/>
    </source>
</evidence>
<dbReference type="Proteomes" id="UP000712600">
    <property type="component" value="Unassembled WGS sequence"/>
</dbReference>
<evidence type="ECO:0000313" key="1">
    <source>
        <dbReference type="EMBL" id="KAF3485602.1"/>
    </source>
</evidence>
<dbReference type="AlphaFoldDB" id="A0A8S9MW48"/>
<reference evidence="1" key="1">
    <citation type="submission" date="2019-12" db="EMBL/GenBank/DDBJ databases">
        <title>Genome sequencing and annotation of Brassica cretica.</title>
        <authorList>
            <person name="Studholme D.J."/>
            <person name="Sarris P."/>
        </authorList>
    </citation>
    <scope>NUCLEOTIDE SEQUENCE</scope>
    <source>
        <strain evidence="1">PFS-109/04</strain>
        <tissue evidence="1">Leaf</tissue>
    </source>
</reference>
<name>A0A8S9MW48_BRACR</name>
<comment type="caution">
    <text evidence="1">The sequence shown here is derived from an EMBL/GenBank/DDBJ whole genome shotgun (WGS) entry which is preliminary data.</text>
</comment>
<dbReference type="EMBL" id="QGKX02002183">
    <property type="protein sequence ID" value="KAF3485602.1"/>
    <property type="molecule type" value="Genomic_DNA"/>
</dbReference>
<gene>
    <name evidence="1" type="ORF">F2Q69_00054586</name>
</gene>